<dbReference type="AlphaFoldDB" id="A0A5C5VS80"/>
<organism evidence="1 2">
    <name type="scientific">Thalassoglobus neptunius</name>
    <dbReference type="NCBI Taxonomy" id="1938619"/>
    <lineage>
        <taxon>Bacteria</taxon>
        <taxon>Pseudomonadati</taxon>
        <taxon>Planctomycetota</taxon>
        <taxon>Planctomycetia</taxon>
        <taxon>Planctomycetales</taxon>
        <taxon>Planctomycetaceae</taxon>
        <taxon>Thalassoglobus</taxon>
    </lineage>
</organism>
<accession>A0A5C5VS80</accession>
<evidence type="ECO:0000313" key="1">
    <source>
        <dbReference type="EMBL" id="TWT40611.1"/>
    </source>
</evidence>
<keyword evidence="2" id="KW-1185">Reference proteome</keyword>
<evidence type="ECO:0000313" key="2">
    <source>
        <dbReference type="Proteomes" id="UP000317243"/>
    </source>
</evidence>
<proteinExistence type="predicted"/>
<reference evidence="1 2" key="1">
    <citation type="submission" date="2019-02" db="EMBL/GenBank/DDBJ databases">
        <title>Deep-cultivation of Planctomycetes and their phenomic and genomic characterization uncovers novel biology.</title>
        <authorList>
            <person name="Wiegand S."/>
            <person name="Jogler M."/>
            <person name="Boedeker C."/>
            <person name="Pinto D."/>
            <person name="Vollmers J."/>
            <person name="Rivas-Marin E."/>
            <person name="Kohn T."/>
            <person name="Peeters S.H."/>
            <person name="Heuer A."/>
            <person name="Rast P."/>
            <person name="Oberbeckmann S."/>
            <person name="Bunk B."/>
            <person name="Jeske O."/>
            <person name="Meyerdierks A."/>
            <person name="Storesund J.E."/>
            <person name="Kallscheuer N."/>
            <person name="Luecker S."/>
            <person name="Lage O.M."/>
            <person name="Pohl T."/>
            <person name="Merkel B.J."/>
            <person name="Hornburger P."/>
            <person name="Mueller R.-W."/>
            <person name="Bruemmer F."/>
            <person name="Labrenz M."/>
            <person name="Spormann A.M."/>
            <person name="Op Den Camp H."/>
            <person name="Overmann J."/>
            <person name="Amann R."/>
            <person name="Jetten M.S.M."/>
            <person name="Mascher T."/>
            <person name="Medema M.H."/>
            <person name="Devos D.P."/>
            <person name="Kaster A.-K."/>
            <person name="Ovreas L."/>
            <person name="Rohde M."/>
            <person name="Galperin M.Y."/>
            <person name="Jogler C."/>
        </authorList>
    </citation>
    <scope>NUCLEOTIDE SEQUENCE [LARGE SCALE GENOMIC DNA]</scope>
    <source>
        <strain evidence="1 2">KOR42</strain>
    </source>
</reference>
<gene>
    <name evidence="1" type="ORF">KOR42_49180</name>
</gene>
<protein>
    <recommendedName>
        <fullName evidence="3">Glycosyl hydrolase-like 10 domain-containing protein</fullName>
    </recommendedName>
</protein>
<dbReference type="PROSITE" id="PS51318">
    <property type="entry name" value="TAT"/>
    <property type="match status" value="1"/>
</dbReference>
<dbReference type="InterPro" id="IPR006311">
    <property type="entry name" value="TAT_signal"/>
</dbReference>
<dbReference type="EMBL" id="SIHI01000051">
    <property type="protein sequence ID" value="TWT40611.1"/>
    <property type="molecule type" value="Genomic_DNA"/>
</dbReference>
<comment type="caution">
    <text evidence="1">The sequence shown here is derived from an EMBL/GenBank/DDBJ whole genome shotgun (WGS) entry which is preliminary data.</text>
</comment>
<evidence type="ECO:0008006" key="3">
    <source>
        <dbReference type="Google" id="ProtNLM"/>
    </source>
</evidence>
<name>A0A5C5VS80_9PLAN</name>
<dbReference type="Proteomes" id="UP000317243">
    <property type="component" value="Unassembled WGS sequence"/>
</dbReference>
<sequence length="551" mass="62529">MTRNPSTKPPSRRDFFNQVGCAAAWAWASHAACLNATAVNRNAPLHVIYSNDTTNILSCQRPDQRSKEFTDALLRKSIVEASGADAHFLQPGLGWIPWWSSNIYSIEDHHRWLRDTFKVKGVRKVGRFLLEGGDLLATLVDACRQMNQAPFLSYRLNDGHHVRELAEALKRGRPTPNMARHYWDNYERFRIGPDQKSWDNGVFDWSFPEVRDYNFSLIEEACSNYDLAGLELDFLRHWVRFGPKTKQSDRLKITTDFVRRIRKMLDRTAADRGLPRWSLCVRVPAAAKVRPDQGVDLAALVDAGVDMVNLSHSYFTWQDDSVAVAKRQVGEAAAVYLEMTHATMTGKATNGSGTQPFLRTTDQQFYTSARIAYDQGAQGVSLFNFPYYRYHVAEQNGPFHEPPFHVLPRLKDEQFLRSQSESYFLSSGRNDPILGEKTLPTTLKRGHPQTLSLAMLPAEKERAEGLIRLRSDGPIDGHEIDVHFNDSKLSPVPAVTNPLSHRYENTWLGSPEEFACFALPASVPMRATNELKVVVRQGARVRLIYLDVILQ</sequence>